<organism evidence="2 3">
    <name type="scientific">Candidatus Chloroploca mongolica</name>
    <dbReference type="NCBI Taxonomy" id="2528176"/>
    <lineage>
        <taxon>Bacteria</taxon>
        <taxon>Bacillati</taxon>
        <taxon>Chloroflexota</taxon>
        <taxon>Chloroflexia</taxon>
        <taxon>Chloroflexales</taxon>
        <taxon>Chloroflexineae</taxon>
        <taxon>Oscillochloridaceae</taxon>
        <taxon>Candidatus Chloroploca</taxon>
    </lineage>
</organism>
<dbReference type="RefSeq" id="WP_135479915.1">
    <property type="nucleotide sequence ID" value="NZ_SIJK02000041.1"/>
</dbReference>
<gene>
    <name evidence="2" type="ORF">EYB53_018690</name>
</gene>
<evidence type="ECO:0000313" key="2">
    <source>
        <dbReference type="EMBL" id="MBP1467750.1"/>
    </source>
</evidence>
<name>A0ABS4DE72_9CHLR</name>
<proteinExistence type="predicted"/>
<dbReference type="Proteomes" id="UP001193081">
    <property type="component" value="Unassembled WGS sequence"/>
</dbReference>
<evidence type="ECO:0000313" key="3">
    <source>
        <dbReference type="Proteomes" id="UP001193081"/>
    </source>
</evidence>
<sequence>MLIEFSVENFRSFQDQVTLSMEAAKISSRPASLDEHNVFSAGKNVRLLTSAAIYGANASGKSNLIAALRFMRTFVGRSFSDTQVGEPIPVEPFRLNTETERLPSTFEIVFLIADEQYRYGFAANSEQIVREWLFRLGSSRELTLFERHDAQIKVNSRSFREGLGLEKRTRSNALFLSVVAQNNGAIAGDLVRWFGQLGVNLGVTDKRDLIEALHNFERSSDREAIEELVRRLDIGIEAIAIERVPFQPPSTMPAEVSELMQQMFDRLTKNSDKVESVSVKTYHQRYDRDGGSVGTVAFDLEAQESAGTRRAFALAYPIVRALRKGGVLVVDELDARMHPNLAVELIKLFNDPVTNPHHAQLIFTTHNTNLLSAKLFRRDQIWFVEKSRRGASDLYSLVEYRLDERMVRNDASFEKDYIAGRYGAVPFIGDLAGLLEAEHGQE</sequence>
<comment type="caution">
    <text evidence="2">The sequence shown here is derived from an EMBL/GenBank/DDBJ whole genome shotgun (WGS) entry which is preliminary data.</text>
</comment>
<dbReference type="InterPro" id="IPR027417">
    <property type="entry name" value="P-loop_NTPase"/>
</dbReference>
<reference evidence="2 3" key="1">
    <citation type="submission" date="2021-03" db="EMBL/GenBank/DDBJ databases">
        <authorList>
            <person name="Grouzdev D.S."/>
        </authorList>
    </citation>
    <scope>NUCLEOTIDE SEQUENCE [LARGE SCALE GENOMIC DNA]</scope>
    <source>
        <strain evidence="2 3">M50-1</strain>
    </source>
</reference>
<dbReference type="InterPro" id="IPR003959">
    <property type="entry name" value="ATPase_AAA_core"/>
</dbReference>
<dbReference type="PANTHER" id="PTHR40396">
    <property type="entry name" value="ATPASE-LIKE PROTEIN"/>
    <property type="match status" value="1"/>
</dbReference>
<dbReference type="EMBL" id="SIJK02000041">
    <property type="protein sequence ID" value="MBP1467750.1"/>
    <property type="molecule type" value="Genomic_DNA"/>
</dbReference>
<dbReference type="Pfam" id="PF13304">
    <property type="entry name" value="AAA_21"/>
    <property type="match status" value="1"/>
</dbReference>
<dbReference type="PANTHER" id="PTHR40396:SF1">
    <property type="entry name" value="ATPASE AAA-TYPE CORE DOMAIN-CONTAINING PROTEIN"/>
    <property type="match status" value="1"/>
</dbReference>
<keyword evidence="3" id="KW-1185">Reference proteome</keyword>
<dbReference type="Gene3D" id="3.40.50.300">
    <property type="entry name" value="P-loop containing nucleotide triphosphate hydrolases"/>
    <property type="match status" value="1"/>
</dbReference>
<feature type="domain" description="ATPase AAA-type core" evidence="1">
    <location>
        <begin position="51"/>
        <end position="372"/>
    </location>
</feature>
<dbReference type="SUPFAM" id="SSF52540">
    <property type="entry name" value="P-loop containing nucleoside triphosphate hydrolases"/>
    <property type="match status" value="1"/>
</dbReference>
<protein>
    <submittedName>
        <fullName evidence="2">AAA family ATPase</fullName>
    </submittedName>
</protein>
<accession>A0ABS4DE72</accession>
<evidence type="ECO:0000259" key="1">
    <source>
        <dbReference type="Pfam" id="PF13304"/>
    </source>
</evidence>